<evidence type="ECO:0000259" key="13">
    <source>
        <dbReference type="Pfam" id="PF07522"/>
    </source>
</evidence>
<dbReference type="Pfam" id="PF12706">
    <property type="entry name" value="Lactamase_B_2"/>
    <property type="match status" value="1"/>
</dbReference>
<dbReference type="InterPro" id="IPR036866">
    <property type="entry name" value="RibonucZ/Hydroxyglut_hydro"/>
</dbReference>
<evidence type="ECO:0000256" key="5">
    <source>
        <dbReference type="ARBA" id="ARBA00022763"/>
    </source>
</evidence>
<keyword evidence="4" id="KW-0255">Endonuclease</keyword>
<name>A0A162WIR9_DIDRA</name>
<dbReference type="GO" id="GO:0003684">
    <property type="term" value="F:damaged DNA binding"/>
    <property type="evidence" value="ECO:0007669"/>
    <property type="project" value="TreeGrafter"/>
</dbReference>
<evidence type="ECO:0000256" key="3">
    <source>
        <dbReference type="ARBA" id="ARBA00022722"/>
    </source>
</evidence>
<comment type="caution">
    <text evidence="15">The sequence shown here is derived from an EMBL/GenBank/DDBJ whole genome shotgun (WGS) entry which is preliminary data.</text>
</comment>
<dbReference type="InterPro" id="IPR001279">
    <property type="entry name" value="Metallo-B-lactamas"/>
</dbReference>
<comment type="subcellular location">
    <subcellularLocation>
        <location evidence="1">Nucleus</location>
    </subcellularLocation>
</comment>
<dbReference type="GO" id="GO:0000723">
    <property type="term" value="P:telomere maintenance"/>
    <property type="evidence" value="ECO:0007669"/>
    <property type="project" value="TreeGrafter"/>
</dbReference>
<evidence type="ECO:0000256" key="2">
    <source>
        <dbReference type="ARBA" id="ARBA00010304"/>
    </source>
</evidence>
<dbReference type="Gene3D" id="3.60.15.10">
    <property type="entry name" value="Ribonuclease Z/Hydroxyacylglutathione hydrolase-like"/>
    <property type="match status" value="1"/>
</dbReference>
<keyword evidence="3" id="KW-0540">Nuclease</keyword>
<evidence type="ECO:0000256" key="7">
    <source>
        <dbReference type="ARBA" id="ARBA00022839"/>
    </source>
</evidence>
<dbReference type="GO" id="GO:0006310">
    <property type="term" value="P:DNA recombination"/>
    <property type="evidence" value="ECO:0007669"/>
    <property type="project" value="UniProtKB-KW"/>
</dbReference>
<evidence type="ECO:0000313" key="16">
    <source>
        <dbReference type="Proteomes" id="UP000076837"/>
    </source>
</evidence>
<dbReference type="Proteomes" id="UP000076837">
    <property type="component" value="Unassembled WGS sequence"/>
</dbReference>
<evidence type="ECO:0000256" key="10">
    <source>
        <dbReference type="ARBA" id="ARBA00023242"/>
    </source>
</evidence>
<feature type="domain" description="Metallo-beta-lactamase" evidence="14">
    <location>
        <begin position="44"/>
        <end position="221"/>
    </location>
</feature>
<dbReference type="GO" id="GO:0004519">
    <property type="term" value="F:endonuclease activity"/>
    <property type="evidence" value="ECO:0007669"/>
    <property type="project" value="UniProtKB-KW"/>
</dbReference>
<dbReference type="Pfam" id="PF07522">
    <property type="entry name" value="DRMBL"/>
    <property type="match status" value="1"/>
</dbReference>
<dbReference type="AlphaFoldDB" id="A0A162WIR9"/>
<evidence type="ECO:0000256" key="6">
    <source>
        <dbReference type="ARBA" id="ARBA00022801"/>
    </source>
</evidence>
<evidence type="ECO:0000259" key="14">
    <source>
        <dbReference type="Pfam" id="PF12706"/>
    </source>
</evidence>
<keyword evidence="7" id="KW-0269">Exonuclease</keyword>
<dbReference type="GO" id="GO:0035312">
    <property type="term" value="F:5'-3' DNA exonuclease activity"/>
    <property type="evidence" value="ECO:0007669"/>
    <property type="project" value="TreeGrafter"/>
</dbReference>
<dbReference type="GO" id="GO:0006303">
    <property type="term" value="P:double-strand break repair via nonhomologous end joining"/>
    <property type="evidence" value="ECO:0007669"/>
    <property type="project" value="TreeGrafter"/>
</dbReference>
<reference evidence="15 16" key="1">
    <citation type="journal article" date="2016" name="Sci. Rep.">
        <title>Draft genome sequencing and secretome analysis of fungal phytopathogen Ascochyta rabiei provides insight into the necrotrophic effector repertoire.</title>
        <authorList>
            <person name="Verma S."/>
            <person name="Gazara R.K."/>
            <person name="Nizam S."/>
            <person name="Parween S."/>
            <person name="Chattopadhyay D."/>
            <person name="Verma P.K."/>
        </authorList>
    </citation>
    <scope>NUCLEOTIDE SEQUENCE [LARGE SCALE GENOMIC DNA]</scope>
    <source>
        <strain evidence="15 16">ArDII</strain>
    </source>
</reference>
<evidence type="ECO:0000256" key="4">
    <source>
        <dbReference type="ARBA" id="ARBA00022759"/>
    </source>
</evidence>
<organism evidence="15 16">
    <name type="scientific">Didymella rabiei</name>
    <name type="common">Chickpea ascochyta blight fungus</name>
    <name type="synonym">Mycosphaerella rabiei</name>
    <dbReference type="NCBI Taxonomy" id="5454"/>
    <lineage>
        <taxon>Eukaryota</taxon>
        <taxon>Fungi</taxon>
        <taxon>Dikarya</taxon>
        <taxon>Ascomycota</taxon>
        <taxon>Pezizomycotina</taxon>
        <taxon>Dothideomycetes</taxon>
        <taxon>Pleosporomycetidae</taxon>
        <taxon>Pleosporales</taxon>
        <taxon>Pleosporineae</taxon>
        <taxon>Didymellaceae</taxon>
        <taxon>Ascochyta</taxon>
    </lineage>
</organism>
<dbReference type="PANTHER" id="PTHR23240:SF8">
    <property type="entry name" value="PROTEIN ARTEMIS"/>
    <property type="match status" value="1"/>
</dbReference>
<evidence type="ECO:0000256" key="11">
    <source>
        <dbReference type="ARBA" id="ARBA00039759"/>
    </source>
</evidence>
<proteinExistence type="inferred from homology"/>
<evidence type="ECO:0000256" key="1">
    <source>
        <dbReference type="ARBA" id="ARBA00004123"/>
    </source>
</evidence>
<evidence type="ECO:0000256" key="12">
    <source>
        <dbReference type="ARBA" id="ARBA00042677"/>
    </source>
</evidence>
<keyword evidence="9" id="KW-0234">DNA repair</keyword>
<comment type="similarity">
    <text evidence="2">Belongs to the DNA repair metallo-beta-lactamase (DRMBL) family.</text>
</comment>
<dbReference type="InterPro" id="IPR011084">
    <property type="entry name" value="DRMBL"/>
</dbReference>
<evidence type="ECO:0000256" key="8">
    <source>
        <dbReference type="ARBA" id="ARBA00023172"/>
    </source>
</evidence>
<evidence type="ECO:0000256" key="9">
    <source>
        <dbReference type="ARBA" id="ARBA00023204"/>
    </source>
</evidence>
<keyword evidence="8" id="KW-0233">DNA recombination</keyword>
<gene>
    <name evidence="15" type="ORF">ST47_g9800</name>
</gene>
<keyword evidence="5" id="KW-0227">DNA damage</keyword>
<dbReference type="SUPFAM" id="SSF56281">
    <property type="entry name" value="Metallo-hydrolase/oxidoreductase"/>
    <property type="match status" value="1"/>
</dbReference>
<dbReference type="STRING" id="5454.A0A162WIR9"/>
<dbReference type="GO" id="GO:0005634">
    <property type="term" value="C:nucleus"/>
    <property type="evidence" value="ECO:0007669"/>
    <property type="project" value="UniProtKB-SubCell"/>
</dbReference>
<keyword evidence="6" id="KW-0378">Hydrolase</keyword>
<keyword evidence="10" id="KW-0539">Nucleus</keyword>
<dbReference type="EMBL" id="JYNV01000304">
    <property type="protein sequence ID" value="KZM19056.1"/>
    <property type="molecule type" value="Genomic_DNA"/>
</dbReference>
<dbReference type="GO" id="GO:0036297">
    <property type="term" value="P:interstrand cross-link repair"/>
    <property type="evidence" value="ECO:0007669"/>
    <property type="project" value="TreeGrafter"/>
</dbReference>
<feature type="domain" description="DNA repair metallo-beta-lactamase" evidence="13">
    <location>
        <begin position="457"/>
        <end position="494"/>
    </location>
</feature>
<protein>
    <recommendedName>
        <fullName evidence="11">Protein artemis</fullName>
    </recommendedName>
    <alternativeName>
        <fullName evidence="12">DNA cross-link repair 1C protein</fullName>
    </alternativeName>
</protein>
<dbReference type="PANTHER" id="PTHR23240">
    <property type="entry name" value="DNA CROSS-LINK REPAIR PROTEIN PSO2/SNM1-RELATED"/>
    <property type="match status" value="1"/>
</dbReference>
<keyword evidence="16" id="KW-1185">Reference proteome</keyword>
<evidence type="ECO:0000313" key="15">
    <source>
        <dbReference type="EMBL" id="KZM19056.1"/>
    </source>
</evidence>
<sequence>MSTFKGIVAGTSHLSAHETANLLGVLEFPQIRLDYFRHQPEHKAPLACFLSHVHSDHLVGLETLRAPFVYCSAATREILLRLEKSHYRVNFAKGILESRNVTYDRSMRKLAKPLPLDTPTTIELAPGNSIRVTLLDANHCVGAVMFLIEGDGKAVLYTGDIRAETWWINSIVQNPVLATYALGLRQLDCIYLDTTFATKRAPYRNFPSKAEGIKELLEKVDAYPDDTVFYFHSWTFGYENVWVALSTFLGSRIHLDDYCTRIYGSLSSLDKKSLTEAGLHVQSENRFLKEAGIEIREAAALCGFRNGNHMQPGCLTSSENVRIHSCERGMGCSIMDKDANAKIVHVVPIITRSNDTEIAELGAGGGKGDLDQKEELETGDVPAVGRLMELCAQSINDPDLLSKVLKLLQHALSTGSGSMDFGLQLQKESQASDEALSLQRLVAALSSSTSKKRINSGEAPRNKTIRFPYSRHSSYSELCELVRALKPRDIFPCTVDEATWTPDFSMNALFGEYCSARAFRHDAEMMHIFNAKNKYEKTQKRDWSESQQDAQFEAPSETVVPSVAKPKVAKLTERKDEQPAVEPGAEVEETNVVFAETVANRATQTYSTHIPGSNSAVLPTTMVEPVSKETLASMTSAPDPLLVSSRAKPSKSERKRKLTNARLAYEAAIGTYLTWADFGGLESTKSEGDRDEQEL</sequence>
<accession>A0A162WIR9</accession>
<dbReference type="OrthoDB" id="5561659at2759"/>